<keyword evidence="2" id="KW-1185">Reference proteome</keyword>
<comment type="caution">
    <text evidence="1">The sequence shown here is derived from an EMBL/GenBank/DDBJ whole genome shotgun (WGS) entry which is preliminary data.</text>
</comment>
<dbReference type="Proteomes" id="UP000775213">
    <property type="component" value="Unassembled WGS sequence"/>
</dbReference>
<dbReference type="EMBL" id="JAGFBR010000119">
    <property type="protein sequence ID" value="KAH0447082.1"/>
    <property type="molecule type" value="Genomic_DNA"/>
</dbReference>
<name>A0AAV7FUF7_DENCH</name>
<evidence type="ECO:0000313" key="2">
    <source>
        <dbReference type="Proteomes" id="UP000775213"/>
    </source>
</evidence>
<accession>A0AAV7FUF7</accession>
<dbReference type="AlphaFoldDB" id="A0AAV7FUF7"/>
<organism evidence="1 2">
    <name type="scientific">Dendrobium chrysotoxum</name>
    <name type="common">Orchid</name>
    <dbReference type="NCBI Taxonomy" id="161865"/>
    <lineage>
        <taxon>Eukaryota</taxon>
        <taxon>Viridiplantae</taxon>
        <taxon>Streptophyta</taxon>
        <taxon>Embryophyta</taxon>
        <taxon>Tracheophyta</taxon>
        <taxon>Spermatophyta</taxon>
        <taxon>Magnoliopsida</taxon>
        <taxon>Liliopsida</taxon>
        <taxon>Asparagales</taxon>
        <taxon>Orchidaceae</taxon>
        <taxon>Epidendroideae</taxon>
        <taxon>Malaxideae</taxon>
        <taxon>Dendrobiinae</taxon>
        <taxon>Dendrobium</taxon>
    </lineage>
</organism>
<sequence length="252" mass="27972">MVKRPVFVDCNGNADMATGAKTFVGFEILTPPVKISDQHGHHRGDVKVTCIFIEIWEAFCDSSRVDSSPFEEEDKTSIFDPRSILDISHNIHWCLYVKGYGPNLLNTARAPLMLSFNRIHFLEYYYREGGGTEIGKKPDRARGGGVREIERHHLLPRICVVVASWVKNAKPIVPRPNPALSTPAAISLLKLYAYSYEISCPARDSVIECACPVVLPELDPILPFSNSNSHPGLEMPFPLRGFSSTAPPVPSL</sequence>
<proteinExistence type="predicted"/>
<evidence type="ECO:0000313" key="1">
    <source>
        <dbReference type="EMBL" id="KAH0447082.1"/>
    </source>
</evidence>
<protein>
    <submittedName>
        <fullName evidence="1">Uncharacterized protein</fullName>
    </submittedName>
</protein>
<gene>
    <name evidence="1" type="ORF">IEQ34_024076</name>
</gene>
<reference evidence="1 2" key="1">
    <citation type="journal article" date="2021" name="Hortic Res">
        <title>Chromosome-scale assembly of the Dendrobium chrysotoxum genome enhances the understanding of orchid evolution.</title>
        <authorList>
            <person name="Zhang Y."/>
            <person name="Zhang G.Q."/>
            <person name="Zhang D."/>
            <person name="Liu X.D."/>
            <person name="Xu X.Y."/>
            <person name="Sun W.H."/>
            <person name="Yu X."/>
            <person name="Zhu X."/>
            <person name="Wang Z.W."/>
            <person name="Zhao X."/>
            <person name="Zhong W.Y."/>
            <person name="Chen H."/>
            <person name="Yin W.L."/>
            <person name="Huang T."/>
            <person name="Niu S.C."/>
            <person name="Liu Z.J."/>
        </authorList>
    </citation>
    <scope>NUCLEOTIDE SEQUENCE [LARGE SCALE GENOMIC DNA]</scope>
    <source>
        <strain evidence="1">Lindl</strain>
    </source>
</reference>